<evidence type="ECO:0000313" key="1">
    <source>
        <dbReference type="EMBL" id="TGD59902.1"/>
    </source>
</evidence>
<protein>
    <recommendedName>
        <fullName evidence="3">Lipoprotein</fullName>
    </recommendedName>
</protein>
<keyword evidence="2" id="KW-1185">Reference proteome</keyword>
<dbReference type="OrthoDB" id="9839864at2"/>
<sequence>MKCIIYSLLVISTVSCVNLKIFYKDGELYSNSYPIKQIFEKYDAKGKDKSIVAFTGWFEKDTIKIINGGKVVFEEPVKTRQETGFATFWVVSNETKVEILIPNPNGIKITLKQKDLKKYKFVYISRDETKRDKYELEYSNEWKKNM</sequence>
<dbReference type="RefSeq" id="WP_135525108.1">
    <property type="nucleotide sequence ID" value="NZ_SRLH01000001.1"/>
</dbReference>
<organism evidence="1 2">
    <name type="scientific">Flavobacterium humi</name>
    <dbReference type="NCBI Taxonomy" id="2562683"/>
    <lineage>
        <taxon>Bacteria</taxon>
        <taxon>Pseudomonadati</taxon>
        <taxon>Bacteroidota</taxon>
        <taxon>Flavobacteriia</taxon>
        <taxon>Flavobacteriales</taxon>
        <taxon>Flavobacteriaceae</taxon>
        <taxon>Flavobacterium</taxon>
    </lineage>
</organism>
<evidence type="ECO:0008006" key="3">
    <source>
        <dbReference type="Google" id="ProtNLM"/>
    </source>
</evidence>
<dbReference type="PROSITE" id="PS51257">
    <property type="entry name" value="PROKAR_LIPOPROTEIN"/>
    <property type="match status" value="1"/>
</dbReference>
<dbReference type="EMBL" id="SRLH01000001">
    <property type="protein sequence ID" value="TGD59902.1"/>
    <property type="molecule type" value="Genomic_DNA"/>
</dbReference>
<gene>
    <name evidence="1" type="ORF">E4635_02930</name>
</gene>
<accession>A0A4Z0LDB0</accession>
<comment type="caution">
    <text evidence="1">The sequence shown here is derived from an EMBL/GenBank/DDBJ whole genome shotgun (WGS) entry which is preliminary data.</text>
</comment>
<dbReference type="Proteomes" id="UP000297407">
    <property type="component" value="Unassembled WGS sequence"/>
</dbReference>
<dbReference type="AlphaFoldDB" id="A0A4Z0LDB0"/>
<name>A0A4Z0LDB0_9FLAO</name>
<evidence type="ECO:0000313" key="2">
    <source>
        <dbReference type="Proteomes" id="UP000297407"/>
    </source>
</evidence>
<reference evidence="1 2" key="1">
    <citation type="submission" date="2019-04" db="EMBL/GenBank/DDBJ databases">
        <title>Flavobacterium sp. strain DS2-A Genome sequencing and assembly.</title>
        <authorList>
            <person name="Kim I."/>
        </authorList>
    </citation>
    <scope>NUCLEOTIDE SEQUENCE [LARGE SCALE GENOMIC DNA]</scope>
    <source>
        <strain evidence="1 2">DS2-A</strain>
    </source>
</reference>
<proteinExistence type="predicted"/>